<sequence length="163" mass="17929">MVSGGRKAALLLTCMTILGNPEWVYSAHPGTYLVMLPKTLRPSTPRENLPPMERGIALQGSPAPFRIPTTNPKFVLSVFPPNDLKNQLHQNGNPDARVRFHIRSSPVILDPSELSMTTTNSPLISQIIASRLIDCLRVRCSIAFDQKSSPCKKLNNAISSIAR</sequence>
<evidence type="ECO:0000313" key="3">
    <source>
        <dbReference type="Proteomes" id="UP000186922"/>
    </source>
</evidence>
<gene>
    <name evidence="2" type="primary">RvY_07054-1</name>
    <name evidence="2" type="synonym">RvY_07054.1</name>
    <name evidence="2" type="ORF">RvY_07054</name>
</gene>
<name>A0A1D1V0P4_RAMVA</name>
<dbReference type="Proteomes" id="UP000186922">
    <property type="component" value="Unassembled WGS sequence"/>
</dbReference>
<accession>A0A1D1V0P4</accession>
<keyword evidence="3" id="KW-1185">Reference proteome</keyword>
<dbReference type="EMBL" id="BDGG01000003">
    <property type="protein sequence ID" value="GAU95436.1"/>
    <property type="molecule type" value="Genomic_DNA"/>
</dbReference>
<comment type="caution">
    <text evidence="2">The sequence shown here is derived from an EMBL/GenBank/DDBJ whole genome shotgun (WGS) entry which is preliminary data.</text>
</comment>
<feature type="chain" id="PRO_5008897893" evidence="1">
    <location>
        <begin position="27"/>
        <end position="163"/>
    </location>
</feature>
<organism evidence="2 3">
    <name type="scientific">Ramazzottius varieornatus</name>
    <name type="common">Water bear</name>
    <name type="synonym">Tardigrade</name>
    <dbReference type="NCBI Taxonomy" id="947166"/>
    <lineage>
        <taxon>Eukaryota</taxon>
        <taxon>Metazoa</taxon>
        <taxon>Ecdysozoa</taxon>
        <taxon>Tardigrada</taxon>
        <taxon>Eutardigrada</taxon>
        <taxon>Parachela</taxon>
        <taxon>Hypsibioidea</taxon>
        <taxon>Ramazzottiidae</taxon>
        <taxon>Ramazzottius</taxon>
    </lineage>
</organism>
<protein>
    <submittedName>
        <fullName evidence="2">Uncharacterized protein</fullName>
    </submittedName>
</protein>
<keyword evidence="1" id="KW-0732">Signal</keyword>
<reference evidence="2 3" key="1">
    <citation type="journal article" date="2016" name="Nat. Commun.">
        <title>Extremotolerant tardigrade genome and improved radiotolerance of human cultured cells by tardigrade-unique protein.</title>
        <authorList>
            <person name="Hashimoto T."/>
            <person name="Horikawa D.D."/>
            <person name="Saito Y."/>
            <person name="Kuwahara H."/>
            <person name="Kozuka-Hata H."/>
            <person name="Shin-I T."/>
            <person name="Minakuchi Y."/>
            <person name="Ohishi K."/>
            <person name="Motoyama A."/>
            <person name="Aizu T."/>
            <person name="Enomoto A."/>
            <person name="Kondo K."/>
            <person name="Tanaka S."/>
            <person name="Hara Y."/>
            <person name="Koshikawa S."/>
            <person name="Sagara H."/>
            <person name="Miura T."/>
            <person name="Yokobori S."/>
            <person name="Miyagawa K."/>
            <person name="Suzuki Y."/>
            <person name="Kubo T."/>
            <person name="Oyama M."/>
            <person name="Kohara Y."/>
            <person name="Fujiyama A."/>
            <person name="Arakawa K."/>
            <person name="Katayama T."/>
            <person name="Toyoda A."/>
            <person name="Kunieda T."/>
        </authorList>
    </citation>
    <scope>NUCLEOTIDE SEQUENCE [LARGE SCALE GENOMIC DNA]</scope>
    <source>
        <strain evidence="2 3">YOKOZUNA-1</strain>
    </source>
</reference>
<evidence type="ECO:0000256" key="1">
    <source>
        <dbReference type="SAM" id="SignalP"/>
    </source>
</evidence>
<feature type="signal peptide" evidence="1">
    <location>
        <begin position="1"/>
        <end position="26"/>
    </location>
</feature>
<dbReference type="AlphaFoldDB" id="A0A1D1V0P4"/>
<evidence type="ECO:0000313" key="2">
    <source>
        <dbReference type="EMBL" id="GAU95436.1"/>
    </source>
</evidence>
<proteinExistence type="predicted"/>